<organism evidence="3 4">
    <name type="scientific">Seongchinamella unica</name>
    <dbReference type="NCBI Taxonomy" id="2547392"/>
    <lineage>
        <taxon>Bacteria</taxon>
        <taxon>Pseudomonadati</taxon>
        <taxon>Pseudomonadota</taxon>
        <taxon>Gammaproteobacteria</taxon>
        <taxon>Cellvibrionales</taxon>
        <taxon>Halieaceae</taxon>
        <taxon>Seongchinamella</taxon>
    </lineage>
</organism>
<dbReference type="Gene3D" id="1.10.3210.10">
    <property type="entry name" value="Hypothetical protein af1432"/>
    <property type="match status" value="2"/>
</dbReference>
<dbReference type="InterPro" id="IPR003607">
    <property type="entry name" value="HD/PDEase_dom"/>
</dbReference>
<feature type="transmembrane region" description="Helical" evidence="1">
    <location>
        <begin position="12"/>
        <end position="38"/>
    </location>
</feature>
<reference evidence="3 4" key="1">
    <citation type="submission" date="2019-03" db="EMBL/GenBank/DDBJ databases">
        <title>Seongchinamella monodicae gen. nov., sp. nov., a novel member of the Gammaproteobacteria isolated from a tidal mudflat of beach.</title>
        <authorList>
            <person name="Yang H.G."/>
            <person name="Kang J.W."/>
            <person name="Lee S.D."/>
        </authorList>
    </citation>
    <scope>NUCLEOTIDE SEQUENCE [LARGE SCALE GENOMIC DNA]</scope>
    <source>
        <strain evidence="3 4">GH4-78</strain>
    </source>
</reference>
<evidence type="ECO:0000313" key="4">
    <source>
        <dbReference type="Proteomes" id="UP000295554"/>
    </source>
</evidence>
<dbReference type="PROSITE" id="PS51832">
    <property type="entry name" value="HD_GYP"/>
    <property type="match status" value="1"/>
</dbReference>
<gene>
    <name evidence="3" type="ORF">E2F43_17725</name>
</gene>
<protein>
    <submittedName>
        <fullName evidence="3">Transporter substrate-binding domain-containing protein</fullName>
    </submittedName>
</protein>
<dbReference type="EMBL" id="SMSE01000004">
    <property type="protein sequence ID" value="TDG12184.1"/>
    <property type="molecule type" value="Genomic_DNA"/>
</dbReference>
<dbReference type="SUPFAM" id="SSF103190">
    <property type="entry name" value="Sensory domain-like"/>
    <property type="match status" value="1"/>
</dbReference>
<dbReference type="Pfam" id="PF00497">
    <property type="entry name" value="SBP_bac_3"/>
    <property type="match status" value="1"/>
</dbReference>
<feature type="domain" description="HD-GYP" evidence="2">
    <location>
        <begin position="829"/>
        <end position="1035"/>
    </location>
</feature>
<dbReference type="Gene3D" id="3.30.450.20">
    <property type="entry name" value="PAS domain"/>
    <property type="match status" value="1"/>
</dbReference>
<dbReference type="Proteomes" id="UP000295554">
    <property type="component" value="Unassembled WGS sequence"/>
</dbReference>
<feature type="transmembrane region" description="Helical" evidence="1">
    <location>
        <begin position="585"/>
        <end position="607"/>
    </location>
</feature>
<dbReference type="SUPFAM" id="SSF53850">
    <property type="entry name" value="Periplasmic binding protein-like II"/>
    <property type="match status" value="1"/>
</dbReference>
<dbReference type="OrthoDB" id="9764808at2"/>
<dbReference type="SMART" id="SM00471">
    <property type="entry name" value="HDc"/>
    <property type="match status" value="1"/>
</dbReference>
<keyword evidence="1" id="KW-0472">Membrane</keyword>
<proteinExistence type="predicted"/>
<dbReference type="InterPro" id="IPR029151">
    <property type="entry name" value="Sensor-like_sf"/>
</dbReference>
<dbReference type="RefSeq" id="WP_133215158.1">
    <property type="nucleotide sequence ID" value="NZ_SMSE01000004.1"/>
</dbReference>
<dbReference type="SUPFAM" id="SSF109604">
    <property type="entry name" value="HD-domain/PDEase-like"/>
    <property type="match status" value="2"/>
</dbReference>
<evidence type="ECO:0000259" key="2">
    <source>
        <dbReference type="PROSITE" id="PS51832"/>
    </source>
</evidence>
<name>A0A4R5LPC6_9GAMM</name>
<keyword evidence="1" id="KW-1133">Transmembrane helix</keyword>
<dbReference type="InterPro" id="IPR001638">
    <property type="entry name" value="Solute-binding_3/MltF_N"/>
</dbReference>
<accession>A0A4R5LPC6</accession>
<dbReference type="PANTHER" id="PTHR45228:SF5">
    <property type="entry name" value="CYCLIC DI-GMP PHOSPHODIESTERASE VC_1348-RELATED"/>
    <property type="match status" value="1"/>
</dbReference>
<keyword evidence="4" id="KW-1185">Reference proteome</keyword>
<dbReference type="InterPro" id="IPR037522">
    <property type="entry name" value="HD_GYP_dom"/>
</dbReference>
<dbReference type="AlphaFoldDB" id="A0A4R5LPC6"/>
<dbReference type="CDD" id="cd01007">
    <property type="entry name" value="PBP2_BvgS_HisK_like"/>
    <property type="match status" value="1"/>
</dbReference>
<sequence>MNRVNGRVQTTIRLTVVSVFVVATALTALVALGLQYYFSEKMARQAAAELYATTATSVASEVNAINRINHNVIDLLADNPDLADPEREAALLGIFIPVLEKNPMLYGVYVGRPDGSLFELINLNSNDKARKKMRALPRDRWLIMRVERRAGQQFRTYQYLDDRLQVRVSRDEATDYNAALRPWYQTAVTSGAVEVSKPYLFAQLDSPGLTVSKRVAGSDSVVAIDITLDTLSDFLADHALADNSGLYLYDVNGRVIASNLTQRGDTTELPSPKVSISRGEREYLDSLGTLIASNELDWPPLDYAQQGEPRGYSVDVIRMISQSLDIPIKFENGYTWEELTQLFREGEIDLLHPIALSPENRDWGLRGASHLSLPMALLTLDTVDPLDSLARLNGTTLAIPRGWTVAALIRESWPGIQVIDAESCLDAIEKVLAGEVYAALDNEMILRYLIKHYFMSGLRFHDGIDLGLQQDQSASYILSPKEAPLLRTLLDRVILSIGAEQRSYLEETWLGDYDSETVSASNTVPSSLLIEVAADPTRHGQLLSTDIAGEEHVLFASPTGTNEGAMFVGIVTPVSAVMAPFLENLFISLAFTAGILLLILPLSWLFANPIVRPVRQLADENDKVRRLEFDEVQRVESRVKELDELSESMVDMVASIRAHEKAQRDLMDAFIRLIAQAIDDKSPYTGGHCERVPELALMLADAATRSEAGPFREFALRDDEQWREYRIAAWLHDCGKITTPEHIVDKGSKLETIYNRIHEVRMRFEVLSRDKELDYWAAVQRNPANKAEYQAALERAQQELQEEFAFVAECNVGGEFLDEDKQTRLLKIAEKTWQRRFDNQLGLSPVEELRQPADLTELPVEENLLADKPEHIIKRTRSTDYDPKLGINMEVPEHQYNLGEVYNLSVSRGTLTAEDRFKINEHMISTIKMLESLPFPEELKNVPRYASTHHETMKGSGYPRKLPGDQLSIPERILAVADVFEALTASDRPYKKAKPVSVAIDILHKMVEDNHLDRDCFELFLKEGVYLEYARAYLQPDQLDEVNIQQYLG</sequence>
<dbReference type="PANTHER" id="PTHR45228">
    <property type="entry name" value="CYCLIC DI-GMP PHOSPHODIESTERASE TM_0186-RELATED"/>
    <property type="match status" value="1"/>
</dbReference>
<dbReference type="CDD" id="cd00077">
    <property type="entry name" value="HDc"/>
    <property type="match status" value="2"/>
</dbReference>
<dbReference type="Gene3D" id="3.40.190.10">
    <property type="entry name" value="Periplasmic binding protein-like II"/>
    <property type="match status" value="2"/>
</dbReference>
<evidence type="ECO:0000256" key="1">
    <source>
        <dbReference type="SAM" id="Phobius"/>
    </source>
</evidence>
<comment type="caution">
    <text evidence="3">The sequence shown here is derived from an EMBL/GenBank/DDBJ whole genome shotgun (WGS) entry which is preliminary data.</text>
</comment>
<dbReference type="InterPro" id="IPR052020">
    <property type="entry name" value="Cyclic_di-GMP/3'3'-cGAMP_PDE"/>
</dbReference>
<dbReference type="Pfam" id="PF13487">
    <property type="entry name" value="HD_5"/>
    <property type="match status" value="1"/>
</dbReference>
<dbReference type="SMART" id="SM00062">
    <property type="entry name" value="PBPb"/>
    <property type="match status" value="1"/>
</dbReference>
<dbReference type="GO" id="GO:0008081">
    <property type="term" value="F:phosphoric diester hydrolase activity"/>
    <property type="evidence" value="ECO:0007669"/>
    <property type="project" value="UniProtKB-ARBA"/>
</dbReference>
<dbReference type="Gene3D" id="6.10.340.10">
    <property type="match status" value="1"/>
</dbReference>
<evidence type="ECO:0000313" key="3">
    <source>
        <dbReference type="EMBL" id="TDG12184.1"/>
    </source>
</evidence>
<keyword evidence="1" id="KW-0812">Transmembrane</keyword>